<accession>A0A445ADF4</accession>
<comment type="caution">
    <text evidence="1">The sequence shown here is derived from an EMBL/GenBank/DDBJ whole genome shotgun (WGS) entry which is preliminary data.</text>
</comment>
<protein>
    <recommendedName>
        <fullName evidence="3">RRM domain-containing protein</fullName>
    </recommendedName>
</protein>
<dbReference type="Proteomes" id="UP000289738">
    <property type="component" value="Chromosome B02"/>
</dbReference>
<sequence length="139" mass="15174">MVMEATTLLDPQNSVTAAPLPTAAAGAANASKQLVTVSLYIGDLDPEVDENFYDLFDQVGQVVSHFEGNSLRSSEITTFDAIFNFSGTKSQLSWRVYSDAPDGHEPLALDMGSMGKVRLLIGVTSRKRHIARCVNKHFR</sequence>
<evidence type="ECO:0000313" key="1">
    <source>
        <dbReference type="EMBL" id="RYR24372.1"/>
    </source>
</evidence>
<evidence type="ECO:0000313" key="2">
    <source>
        <dbReference type="Proteomes" id="UP000289738"/>
    </source>
</evidence>
<keyword evidence="2" id="KW-1185">Reference proteome</keyword>
<dbReference type="AlphaFoldDB" id="A0A445ADF4"/>
<name>A0A445ADF4_ARAHY</name>
<gene>
    <name evidence="1" type="ORF">Ahy_B02g057872</name>
</gene>
<proteinExistence type="predicted"/>
<reference evidence="1 2" key="1">
    <citation type="submission" date="2019-01" db="EMBL/GenBank/DDBJ databases">
        <title>Sequencing of cultivated peanut Arachis hypogaea provides insights into genome evolution and oil improvement.</title>
        <authorList>
            <person name="Chen X."/>
        </authorList>
    </citation>
    <scope>NUCLEOTIDE SEQUENCE [LARGE SCALE GENOMIC DNA]</scope>
    <source>
        <strain evidence="2">cv. Fuhuasheng</strain>
        <strain evidence="1">GDAAS-fuhuasheng2018</strain>
        <tissue evidence="1">Leaves</tissue>
    </source>
</reference>
<dbReference type="EMBL" id="SDMP01000012">
    <property type="protein sequence ID" value="RYR24371.1"/>
    <property type="molecule type" value="Genomic_DNA"/>
</dbReference>
<evidence type="ECO:0008006" key="3">
    <source>
        <dbReference type="Google" id="ProtNLM"/>
    </source>
</evidence>
<dbReference type="EMBL" id="SDMP01000012">
    <property type="protein sequence ID" value="RYR24372.1"/>
    <property type="molecule type" value="Genomic_DNA"/>
</dbReference>
<organism evidence="1 2">
    <name type="scientific">Arachis hypogaea</name>
    <name type="common">Peanut</name>
    <dbReference type="NCBI Taxonomy" id="3818"/>
    <lineage>
        <taxon>Eukaryota</taxon>
        <taxon>Viridiplantae</taxon>
        <taxon>Streptophyta</taxon>
        <taxon>Embryophyta</taxon>
        <taxon>Tracheophyta</taxon>
        <taxon>Spermatophyta</taxon>
        <taxon>Magnoliopsida</taxon>
        <taxon>eudicotyledons</taxon>
        <taxon>Gunneridae</taxon>
        <taxon>Pentapetalae</taxon>
        <taxon>rosids</taxon>
        <taxon>fabids</taxon>
        <taxon>Fabales</taxon>
        <taxon>Fabaceae</taxon>
        <taxon>Papilionoideae</taxon>
        <taxon>50 kb inversion clade</taxon>
        <taxon>dalbergioids sensu lato</taxon>
        <taxon>Dalbergieae</taxon>
        <taxon>Pterocarpus clade</taxon>
        <taxon>Arachis</taxon>
    </lineage>
</organism>